<name>A0AAV5D7D2_ELECO</name>
<keyword evidence="6" id="KW-0479">Metal-binding</keyword>
<dbReference type="InterPro" id="IPR049548">
    <property type="entry name" value="Sina-like_RING"/>
</dbReference>
<evidence type="ECO:0000256" key="8">
    <source>
        <dbReference type="ARBA" id="ARBA00022786"/>
    </source>
</evidence>
<reference evidence="13" key="2">
    <citation type="submission" date="2021-12" db="EMBL/GenBank/DDBJ databases">
        <title>Resequencing data analysis of finger millet.</title>
        <authorList>
            <person name="Hatakeyama M."/>
            <person name="Aluri S."/>
            <person name="Balachadran M.T."/>
            <person name="Sivarajan S.R."/>
            <person name="Poveda L."/>
            <person name="Shimizu-Inatsugi R."/>
            <person name="Schlapbach R."/>
            <person name="Sreeman S.M."/>
            <person name="Shimizu K.K."/>
        </authorList>
    </citation>
    <scope>NUCLEOTIDE SEQUENCE</scope>
</reference>
<evidence type="ECO:0000256" key="1">
    <source>
        <dbReference type="ARBA" id="ARBA00000900"/>
    </source>
</evidence>
<evidence type="ECO:0000256" key="10">
    <source>
        <dbReference type="PROSITE-ProRule" id="PRU00455"/>
    </source>
</evidence>
<reference evidence="13" key="1">
    <citation type="journal article" date="2018" name="DNA Res.">
        <title>Multiple hybrid de novo genome assembly of finger millet, an orphan allotetraploid crop.</title>
        <authorList>
            <person name="Hatakeyama M."/>
            <person name="Aluri S."/>
            <person name="Balachadran M.T."/>
            <person name="Sivarajan S.R."/>
            <person name="Patrignani A."/>
            <person name="Gruter S."/>
            <person name="Poveda L."/>
            <person name="Shimizu-Inatsugi R."/>
            <person name="Baeten J."/>
            <person name="Francoijs K.J."/>
            <person name="Nataraja K.N."/>
            <person name="Reddy Y.A.N."/>
            <person name="Phadnis S."/>
            <person name="Ravikumar R.L."/>
            <person name="Schlapbach R."/>
            <person name="Sreeman S.M."/>
            <person name="Shimizu K.K."/>
        </authorList>
    </citation>
    <scope>NUCLEOTIDE SEQUENCE</scope>
</reference>
<keyword evidence="8" id="KW-0833">Ubl conjugation pathway</keyword>
<dbReference type="Proteomes" id="UP001054889">
    <property type="component" value="Unassembled WGS sequence"/>
</dbReference>
<dbReference type="Pfam" id="PF21362">
    <property type="entry name" value="Sina_RING"/>
    <property type="match status" value="1"/>
</dbReference>
<dbReference type="AlphaFoldDB" id="A0AAV5D7D2"/>
<evidence type="ECO:0000259" key="12">
    <source>
        <dbReference type="PROSITE" id="PS51081"/>
    </source>
</evidence>
<evidence type="ECO:0000256" key="11">
    <source>
        <dbReference type="SAM" id="MobiDB-lite"/>
    </source>
</evidence>
<feature type="domain" description="SIAH-type" evidence="12">
    <location>
        <begin position="96"/>
        <end position="154"/>
    </location>
</feature>
<evidence type="ECO:0000256" key="5">
    <source>
        <dbReference type="ARBA" id="ARBA00022679"/>
    </source>
</evidence>
<keyword evidence="5" id="KW-0808">Transferase</keyword>
<dbReference type="GO" id="GO:0005737">
    <property type="term" value="C:cytoplasm"/>
    <property type="evidence" value="ECO:0007669"/>
    <property type="project" value="TreeGrafter"/>
</dbReference>
<dbReference type="GO" id="GO:0061630">
    <property type="term" value="F:ubiquitin protein ligase activity"/>
    <property type="evidence" value="ECO:0007669"/>
    <property type="project" value="UniProtKB-EC"/>
</dbReference>
<gene>
    <name evidence="13" type="primary">ga23644</name>
    <name evidence="13" type="ORF">PR202_ga23644</name>
</gene>
<comment type="pathway">
    <text evidence="2">Protein modification; protein ubiquitination.</text>
</comment>
<keyword evidence="7 10" id="KW-0863">Zinc-finger</keyword>
<evidence type="ECO:0000313" key="14">
    <source>
        <dbReference type="Proteomes" id="UP001054889"/>
    </source>
</evidence>
<sequence>MSYSNSNKRRGEPQQGEGSSKRKNVAATNLTVELEPEVLDCPICSEPLEPPIFQCALGHLICSTCYNKIPKLKKCHHCSRKCDYNRCYGIENIIGSIQVPCSNSKYGCAIKTSYSEKEDHKRTCPNAPCFCPEIGCSFVGSTGMLLQHLTTKHHWPRTTVMFGRGFDANIQDGVHILSCGENMFLLKISSELFGSVVSVFSVQHHEEPKFRCAMYFNFGKNNSFHSHFSEFRVPTTTLDNGIPRNCFLYIVPKSYLEKDSKISVTIDKAKPRKF</sequence>
<comment type="caution">
    <text evidence="13">The sequence shown here is derived from an EMBL/GenBank/DDBJ whole genome shotgun (WGS) entry which is preliminary data.</text>
</comment>
<dbReference type="Pfam" id="PF21361">
    <property type="entry name" value="Sina_ZnF"/>
    <property type="match status" value="1"/>
</dbReference>
<protein>
    <recommendedName>
        <fullName evidence="4">RING-type E3 ubiquitin transferase</fullName>
        <ecNumber evidence="4">2.3.2.27</ecNumber>
    </recommendedName>
</protein>
<dbReference type="EMBL" id="BQKI01000012">
    <property type="protein sequence ID" value="GJN05965.1"/>
    <property type="molecule type" value="Genomic_DNA"/>
</dbReference>
<dbReference type="SUPFAM" id="SSF49599">
    <property type="entry name" value="TRAF domain-like"/>
    <property type="match status" value="1"/>
</dbReference>
<comment type="similarity">
    <text evidence="3">Belongs to the SINA (Seven in absentia) family.</text>
</comment>
<dbReference type="InterPro" id="IPR052088">
    <property type="entry name" value="E3_ubiquitin-ligase_SINA"/>
</dbReference>
<evidence type="ECO:0000256" key="4">
    <source>
        <dbReference type="ARBA" id="ARBA00012483"/>
    </source>
</evidence>
<feature type="region of interest" description="Disordered" evidence="11">
    <location>
        <begin position="1"/>
        <end position="25"/>
    </location>
</feature>
<evidence type="ECO:0000256" key="9">
    <source>
        <dbReference type="ARBA" id="ARBA00022833"/>
    </source>
</evidence>
<evidence type="ECO:0000256" key="6">
    <source>
        <dbReference type="ARBA" id="ARBA00022723"/>
    </source>
</evidence>
<evidence type="ECO:0000256" key="2">
    <source>
        <dbReference type="ARBA" id="ARBA00004906"/>
    </source>
</evidence>
<organism evidence="13 14">
    <name type="scientific">Eleusine coracana subsp. coracana</name>
    <dbReference type="NCBI Taxonomy" id="191504"/>
    <lineage>
        <taxon>Eukaryota</taxon>
        <taxon>Viridiplantae</taxon>
        <taxon>Streptophyta</taxon>
        <taxon>Embryophyta</taxon>
        <taxon>Tracheophyta</taxon>
        <taxon>Spermatophyta</taxon>
        <taxon>Magnoliopsida</taxon>
        <taxon>Liliopsida</taxon>
        <taxon>Poales</taxon>
        <taxon>Poaceae</taxon>
        <taxon>PACMAD clade</taxon>
        <taxon>Chloridoideae</taxon>
        <taxon>Cynodonteae</taxon>
        <taxon>Eleusininae</taxon>
        <taxon>Eleusine</taxon>
    </lineage>
</organism>
<dbReference type="InterPro" id="IPR013083">
    <property type="entry name" value="Znf_RING/FYVE/PHD"/>
</dbReference>
<dbReference type="InterPro" id="IPR013010">
    <property type="entry name" value="Znf_SIAH"/>
</dbReference>
<comment type="catalytic activity">
    <reaction evidence="1">
        <text>S-ubiquitinyl-[E2 ubiquitin-conjugating enzyme]-L-cysteine + [acceptor protein]-L-lysine = [E2 ubiquitin-conjugating enzyme]-L-cysteine + N(6)-ubiquitinyl-[acceptor protein]-L-lysine.</text>
        <dbReference type="EC" id="2.3.2.27"/>
    </reaction>
</comment>
<keyword evidence="9" id="KW-0862">Zinc</keyword>
<keyword evidence="14" id="KW-1185">Reference proteome</keyword>
<accession>A0AAV5D7D2</accession>
<dbReference type="PANTHER" id="PTHR10315">
    <property type="entry name" value="E3 UBIQUITIN PROTEIN LIGASE SIAH"/>
    <property type="match status" value="1"/>
</dbReference>
<evidence type="ECO:0000256" key="3">
    <source>
        <dbReference type="ARBA" id="ARBA00009119"/>
    </source>
</evidence>
<dbReference type="GO" id="GO:0008270">
    <property type="term" value="F:zinc ion binding"/>
    <property type="evidence" value="ECO:0007669"/>
    <property type="project" value="UniProtKB-KW"/>
</dbReference>
<dbReference type="PANTHER" id="PTHR10315:SF165">
    <property type="entry name" value="RING-TYPE E3 UBIQUITIN TRANSFERASE"/>
    <property type="match status" value="1"/>
</dbReference>
<dbReference type="PROSITE" id="PS51081">
    <property type="entry name" value="ZF_SIAH"/>
    <property type="match status" value="1"/>
</dbReference>
<evidence type="ECO:0000256" key="7">
    <source>
        <dbReference type="ARBA" id="ARBA00022771"/>
    </source>
</evidence>
<dbReference type="EC" id="2.3.2.27" evidence="4"/>
<dbReference type="Gene3D" id="3.30.40.10">
    <property type="entry name" value="Zinc/RING finger domain, C3HC4 (zinc finger)"/>
    <property type="match status" value="1"/>
</dbReference>
<proteinExistence type="inferred from homology"/>
<evidence type="ECO:0000313" key="13">
    <source>
        <dbReference type="EMBL" id="GJN05965.1"/>
    </source>
</evidence>